<keyword evidence="3" id="KW-1185">Reference proteome</keyword>
<dbReference type="Proteomes" id="UP000377595">
    <property type="component" value="Unassembled WGS sequence"/>
</dbReference>
<accession>A0A5M3XGR9</accession>
<evidence type="ECO:0000313" key="2">
    <source>
        <dbReference type="EMBL" id="GES18163.1"/>
    </source>
</evidence>
<protein>
    <submittedName>
        <fullName evidence="2">Uncharacterized protein</fullName>
    </submittedName>
</protein>
<evidence type="ECO:0000256" key="1">
    <source>
        <dbReference type="SAM" id="MobiDB-lite"/>
    </source>
</evidence>
<sequence length="238" mass="24269">MIELDASSPALATSSSDPITSDSFAPPAGTLLAACLSIRDSTDTAQSVTDSAGLTWTQRVTRLSAQGGPAGQVGIWTAPCPIGVPAGMTVSAAVASVVTPMGLKVYVWRGVDLANPVGATGGSGTNVSENNNFTFQAYLNTVRGSRGIAACHDWNNLGLPSSTDEESAAVISGAQAVCHIIKANNTDADPGAQVTFNVDAAGSGAPFTKLCWAELLPAIARPPYGRTHLQAAQRASAW</sequence>
<organism evidence="2 3">
    <name type="scientific">Acrocarpospora pleiomorpha</name>
    <dbReference type="NCBI Taxonomy" id="90975"/>
    <lineage>
        <taxon>Bacteria</taxon>
        <taxon>Bacillati</taxon>
        <taxon>Actinomycetota</taxon>
        <taxon>Actinomycetes</taxon>
        <taxon>Streptosporangiales</taxon>
        <taxon>Streptosporangiaceae</taxon>
        <taxon>Acrocarpospora</taxon>
    </lineage>
</organism>
<proteinExistence type="predicted"/>
<reference evidence="2 3" key="1">
    <citation type="submission" date="2019-10" db="EMBL/GenBank/DDBJ databases">
        <title>Whole genome shotgun sequence of Acrocarpospora pleiomorpha NBRC 16267.</title>
        <authorList>
            <person name="Ichikawa N."/>
            <person name="Kimura A."/>
            <person name="Kitahashi Y."/>
            <person name="Komaki H."/>
            <person name="Oguchi A."/>
        </authorList>
    </citation>
    <scope>NUCLEOTIDE SEQUENCE [LARGE SCALE GENOMIC DNA]</scope>
    <source>
        <strain evidence="2 3">NBRC 16267</strain>
    </source>
</reference>
<feature type="compositionally biased region" description="Polar residues" evidence="1">
    <location>
        <begin position="10"/>
        <end position="22"/>
    </location>
</feature>
<name>A0A5M3XGR9_9ACTN</name>
<dbReference type="AlphaFoldDB" id="A0A5M3XGR9"/>
<evidence type="ECO:0000313" key="3">
    <source>
        <dbReference type="Proteomes" id="UP000377595"/>
    </source>
</evidence>
<dbReference type="EMBL" id="BLAF01000006">
    <property type="protein sequence ID" value="GES18163.1"/>
    <property type="molecule type" value="Genomic_DNA"/>
</dbReference>
<gene>
    <name evidence="2" type="ORF">Aple_010580</name>
</gene>
<dbReference type="RefSeq" id="WP_155343304.1">
    <property type="nucleotide sequence ID" value="NZ_BAAAHM010000017.1"/>
</dbReference>
<feature type="region of interest" description="Disordered" evidence="1">
    <location>
        <begin position="1"/>
        <end position="22"/>
    </location>
</feature>
<comment type="caution">
    <text evidence="2">The sequence shown here is derived from an EMBL/GenBank/DDBJ whole genome shotgun (WGS) entry which is preliminary data.</text>
</comment>